<keyword evidence="7" id="KW-0443">Lipid metabolism</keyword>
<evidence type="ECO:0000256" key="14">
    <source>
        <dbReference type="ARBA" id="ARBA00037916"/>
    </source>
</evidence>
<evidence type="ECO:0000256" key="2">
    <source>
        <dbReference type="ARBA" id="ARBA00022679"/>
    </source>
</evidence>
<evidence type="ECO:0000256" key="1">
    <source>
        <dbReference type="ARBA" id="ARBA00004374"/>
    </source>
</evidence>
<evidence type="ECO:0000256" key="15">
    <source>
        <dbReference type="ARBA" id="ARBA00039056"/>
    </source>
</evidence>
<evidence type="ECO:0000256" key="12">
    <source>
        <dbReference type="ARBA" id="ARBA00023288"/>
    </source>
</evidence>
<evidence type="ECO:0000256" key="4">
    <source>
        <dbReference type="ARBA" id="ARBA00022787"/>
    </source>
</evidence>
<dbReference type="PANTHER" id="PTHR10250:SF26">
    <property type="entry name" value="GLUTATHIONE S-TRANSFERASE 3, MITOCHONDRIAL"/>
    <property type="match status" value="1"/>
</dbReference>
<dbReference type="EC" id="4.4.1.20" evidence="15"/>
<comment type="catalytic activity">
    <reaction evidence="16">
        <text>leukotriene C4 = leukotriene A4 + glutathione</text>
        <dbReference type="Rhea" id="RHEA:17617"/>
        <dbReference type="ChEBI" id="CHEBI:57463"/>
        <dbReference type="ChEBI" id="CHEBI:57925"/>
        <dbReference type="ChEBI" id="CHEBI:57973"/>
        <dbReference type="EC" id="4.4.1.20"/>
    </reaction>
    <physiologicalReaction direction="right-to-left" evidence="16">
        <dbReference type="Rhea" id="RHEA:17619"/>
    </physiologicalReaction>
</comment>
<dbReference type="InterPro" id="IPR050997">
    <property type="entry name" value="MAPEG"/>
</dbReference>
<comment type="pathway">
    <text evidence="13">Lipid metabolism; leukotriene C4 biosynthesis.</text>
</comment>
<keyword evidence="8" id="KW-0496">Mitochondrion</keyword>
<comment type="pathway">
    <text evidence="14">Lipid metabolism; arachidonate metabolism.</text>
</comment>
<keyword evidence="4" id="KW-1000">Mitochondrion outer membrane</keyword>
<dbReference type="AlphaFoldDB" id="A0A8H7BT24"/>
<evidence type="ECO:0000313" key="23">
    <source>
        <dbReference type="Proteomes" id="UP000605846"/>
    </source>
</evidence>
<dbReference type="GO" id="GO:0005741">
    <property type="term" value="C:mitochondrial outer membrane"/>
    <property type="evidence" value="ECO:0007669"/>
    <property type="project" value="UniProtKB-SubCell"/>
</dbReference>
<feature type="transmembrane region" description="Helical" evidence="21">
    <location>
        <begin position="12"/>
        <end position="32"/>
    </location>
</feature>
<evidence type="ECO:0000256" key="9">
    <source>
        <dbReference type="ARBA" id="ARBA00023136"/>
    </source>
</evidence>
<sequence length="145" mass="15704">MSGIVIPKEYGYVLSAAAITSFYVFSLGFDVAKARKAAGVPYPYAYAERAEAEKDPKKHIFNCAQRAHQNTLEQLPLFTTLLLVGGIRHPEISAGAAAVWVLGRIVYAKNYISGDVKKRTRGSFGLLGLLTLLGTTGSTLYHLLA</sequence>
<dbReference type="SUPFAM" id="SSF161084">
    <property type="entry name" value="MAPEG domain-like"/>
    <property type="match status" value="1"/>
</dbReference>
<dbReference type="Proteomes" id="UP000605846">
    <property type="component" value="Unassembled WGS sequence"/>
</dbReference>
<dbReference type="InterPro" id="IPR023352">
    <property type="entry name" value="MAPEG-like_dom_sf"/>
</dbReference>
<feature type="transmembrane region" description="Helical" evidence="21">
    <location>
        <begin position="124"/>
        <end position="144"/>
    </location>
</feature>
<dbReference type="GO" id="GO:0006629">
    <property type="term" value="P:lipid metabolic process"/>
    <property type="evidence" value="ECO:0007669"/>
    <property type="project" value="UniProtKB-KW"/>
</dbReference>
<evidence type="ECO:0000256" key="19">
    <source>
        <dbReference type="ARBA" id="ARBA00075145"/>
    </source>
</evidence>
<dbReference type="GO" id="GO:0004602">
    <property type="term" value="F:glutathione peroxidase activity"/>
    <property type="evidence" value="ECO:0007669"/>
    <property type="project" value="TreeGrafter"/>
</dbReference>
<dbReference type="GO" id="GO:0005635">
    <property type="term" value="C:nuclear envelope"/>
    <property type="evidence" value="ECO:0007669"/>
    <property type="project" value="TreeGrafter"/>
</dbReference>
<keyword evidence="23" id="KW-1185">Reference proteome</keyword>
<dbReference type="PANTHER" id="PTHR10250">
    <property type="entry name" value="MICROSOMAL GLUTATHIONE S-TRANSFERASE"/>
    <property type="match status" value="1"/>
</dbReference>
<gene>
    <name evidence="22" type="primary">MGST3</name>
    <name evidence="22" type="ORF">EC973_008667</name>
</gene>
<keyword evidence="5 21" id="KW-1133">Transmembrane helix</keyword>
<keyword evidence="3 21" id="KW-0812">Transmembrane</keyword>
<dbReference type="OrthoDB" id="410651at2759"/>
<evidence type="ECO:0000256" key="5">
    <source>
        <dbReference type="ARBA" id="ARBA00022989"/>
    </source>
</evidence>
<keyword evidence="2 22" id="KW-0808">Transferase</keyword>
<organism evidence="22 23">
    <name type="scientific">Apophysomyces ossiformis</name>
    <dbReference type="NCBI Taxonomy" id="679940"/>
    <lineage>
        <taxon>Eukaryota</taxon>
        <taxon>Fungi</taxon>
        <taxon>Fungi incertae sedis</taxon>
        <taxon>Mucoromycota</taxon>
        <taxon>Mucoromycotina</taxon>
        <taxon>Mucoromycetes</taxon>
        <taxon>Mucorales</taxon>
        <taxon>Mucorineae</taxon>
        <taxon>Mucoraceae</taxon>
        <taxon>Apophysomyces</taxon>
    </lineage>
</organism>
<proteinExistence type="predicted"/>
<keyword evidence="12" id="KW-0449">Lipoprotein</keyword>
<comment type="catalytic activity">
    <reaction evidence="17">
        <text>15-deoxy-Delta(12,14)-prostaglandin J2 + glutathione = 15-deoxy-Delta(12,14)-prostaglandin J2-S-(R)-glutathione</text>
        <dbReference type="Rhea" id="RHEA:75963"/>
        <dbReference type="ChEBI" id="CHEBI:57925"/>
        <dbReference type="ChEBI" id="CHEBI:85236"/>
        <dbReference type="ChEBI" id="CHEBI:194498"/>
    </reaction>
    <physiologicalReaction direction="left-to-right" evidence="17">
        <dbReference type="Rhea" id="RHEA:75964"/>
    </physiologicalReaction>
</comment>
<protein>
    <recommendedName>
        <fullName evidence="18">Glutathione S-transferase 3, mitochondrial</fullName>
        <ecNumber evidence="15">4.4.1.20</ecNumber>
    </recommendedName>
    <alternativeName>
        <fullName evidence="19">Glutathione peroxidase MGST3</fullName>
    </alternativeName>
    <alternativeName>
        <fullName evidence="20">LTC4 synthase MGST3</fullName>
    </alternativeName>
</protein>
<evidence type="ECO:0000256" key="7">
    <source>
        <dbReference type="ARBA" id="ARBA00023098"/>
    </source>
</evidence>
<comment type="subcellular location">
    <subcellularLocation>
        <location evidence="1">Mitochondrion outer membrane</location>
        <topology evidence="1">Multi-pass membrane protein</topology>
    </subcellularLocation>
</comment>
<reference evidence="22" key="1">
    <citation type="submission" date="2020-01" db="EMBL/GenBank/DDBJ databases">
        <title>Genome Sequencing of Three Apophysomyces-Like Fungal Strains Confirms a Novel Fungal Genus in the Mucoromycota with divergent Burkholderia-like Endosymbiotic Bacteria.</title>
        <authorList>
            <person name="Stajich J.E."/>
            <person name="Macias A.M."/>
            <person name="Carter-House D."/>
            <person name="Lovett B."/>
            <person name="Kasson L.R."/>
            <person name="Berry K."/>
            <person name="Grigoriev I."/>
            <person name="Chang Y."/>
            <person name="Spatafora J."/>
            <person name="Kasson M.T."/>
        </authorList>
    </citation>
    <scope>NUCLEOTIDE SEQUENCE</scope>
    <source>
        <strain evidence="22">NRRL A-21654</strain>
    </source>
</reference>
<evidence type="ECO:0000256" key="21">
    <source>
        <dbReference type="SAM" id="Phobius"/>
    </source>
</evidence>
<accession>A0A8H7BT24</accession>
<dbReference type="GO" id="GO:0005783">
    <property type="term" value="C:endoplasmic reticulum"/>
    <property type="evidence" value="ECO:0007669"/>
    <property type="project" value="TreeGrafter"/>
</dbReference>
<evidence type="ECO:0000256" key="13">
    <source>
        <dbReference type="ARBA" id="ARBA00037884"/>
    </source>
</evidence>
<evidence type="ECO:0000256" key="20">
    <source>
        <dbReference type="ARBA" id="ARBA00076908"/>
    </source>
</evidence>
<evidence type="ECO:0000256" key="8">
    <source>
        <dbReference type="ARBA" id="ARBA00023128"/>
    </source>
</evidence>
<keyword evidence="9 21" id="KW-0472">Membrane</keyword>
<keyword evidence="6" id="KW-0560">Oxidoreductase</keyword>
<evidence type="ECO:0000256" key="18">
    <source>
        <dbReference type="ARBA" id="ARBA00069748"/>
    </source>
</evidence>
<evidence type="ECO:0000313" key="22">
    <source>
        <dbReference type="EMBL" id="KAF7726536.1"/>
    </source>
</evidence>
<dbReference type="GO" id="GO:0004364">
    <property type="term" value="F:glutathione transferase activity"/>
    <property type="evidence" value="ECO:0007669"/>
    <property type="project" value="TreeGrafter"/>
</dbReference>
<evidence type="ECO:0000256" key="10">
    <source>
        <dbReference type="ARBA" id="ARBA00023139"/>
    </source>
</evidence>
<dbReference type="InterPro" id="IPR001129">
    <property type="entry name" value="Membr-assoc_MAPEG"/>
</dbReference>
<dbReference type="EMBL" id="JABAYA010000077">
    <property type="protein sequence ID" value="KAF7726536.1"/>
    <property type="molecule type" value="Genomic_DNA"/>
</dbReference>
<evidence type="ECO:0000256" key="6">
    <source>
        <dbReference type="ARBA" id="ARBA00023002"/>
    </source>
</evidence>
<dbReference type="FunFam" id="1.20.120.550:FF:000004">
    <property type="entry name" value="Microsomal glutathione S-transferase 3"/>
    <property type="match status" value="1"/>
</dbReference>
<keyword evidence="11" id="KW-0456">Lyase</keyword>
<evidence type="ECO:0000256" key="16">
    <source>
        <dbReference type="ARBA" id="ARBA00049298"/>
    </source>
</evidence>
<evidence type="ECO:0000256" key="3">
    <source>
        <dbReference type="ARBA" id="ARBA00022692"/>
    </source>
</evidence>
<dbReference type="Pfam" id="PF01124">
    <property type="entry name" value="MAPEG"/>
    <property type="match status" value="1"/>
</dbReference>
<dbReference type="Gene3D" id="1.20.120.550">
    <property type="entry name" value="Membrane associated eicosanoid/glutathione metabolism-like domain"/>
    <property type="match status" value="1"/>
</dbReference>
<comment type="caution">
    <text evidence="22">The sequence shown here is derived from an EMBL/GenBank/DDBJ whole genome shotgun (WGS) entry which is preliminary data.</text>
</comment>
<dbReference type="GO" id="GO:0004464">
    <property type="term" value="F:leukotriene-C4 synthase activity"/>
    <property type="evidence" value="ECO:0007669"/>
    <property type="project" value="UniProtKB-EC"/>
</dbReference>
<keyword evidence="10" id="KW-0564">Palmitate</keyword>
<evidence type="ECO:0000256" key="17">
    <source>
        <dbReference type="ARBA" id="ARBA00051411"/>
    </source>
</evidence>
<evidence type="ECO:0000256" key="11">
    <source>
        <dbReference type="ARBA" id="ARBA00023239"/>
    </source>
</evidence>
<name>A0A8H7BT24_9FUNG</name>